<feature type="compositionally biased region" description="Basic and acidic residues" evidence="2">
    <location>
        <begin position="87"/>
        <end position="108"/>
    </location>
</feature>
<feature type="compositionally biased region" description="Basic and acidic residues" evidence="2">
    <location>
        <begin position="1342"/>
        <end position="1357"/>
    </location>
</feature>
<feature type="compositionally biased region" description="Low complexity" evidence="2">
    <location>
        <begin position="820"/>
        <end position="832"/>
    </location>
</feature>
<dbReference type="InterPro" id="IPR001849">
    <property type="entry name" value="PH_domain"/>
</dbReference>
<dbReference type="GeneID" id="43589593"/>
<feature type="compositionally biased region" description="Polar residues" evidence="2">
    <location>
        <begin position="294"/>
        <end position="304"/>
    </location>
</feature>
<feature type="region of interest" description="Disordered" evidence="2">
    <location>
        <begin position="1338"/>
        <end position="1373"/>
    </location>
</feature>
<feature type="compositionally biased region" description="Polar residues" evidence="2">
    <location>
        <begin position="802"/>
        <end position="811"/>
    </location>
</feature>
<evidence type="ECO:0000313" key="4">
    <source>
        <dbReference type="EMBL" id="WWD20629.1"/>
    </source>
</evidence>
<feature type="domain" description="PH" evidence="3">
    <location>
        <begin position="352"/>
        <end position="468"/>
    </location>
</feature>
<evidence type="ECO:0000256" key="1">
    <source>
        <dbReference type="SAM" id="Coils"/>
    </source>
</evidence>
<dbReference type="Proteomes" id="UP000322225">
    <property type="component" value="Chromosome 9"/>
</dbReference>
<dbReference type="InterPro" id="IPR058155">
    <property type="entry name" value="Skg3/CAF120-like_PH"/>
</dbReference>
<feature type="region of interest" description="Disordered" evidence="2">
    <location>
        <begin position="742"/>
        <end position="983"/>
    </location>
</feature>
<feature type="compositionally biased region" description="Acidic residues" evidence="2">
    <location>
        <begin position="1180"/>
        <end position="1190"/>
    </location>
</feature>
<feature type="compositionally biased region" description="Polar residues" evidence="2">
    <location>
        <begin position="1605"/>
        <end position="1615"/>
    </location>
</feature>
<dbReference type="PROSITE" id="PS50003">
    <property type="entry name" value="PH_DOMAIN"/>
    <property type="match status" value="1"/>
</dbReference>
<accession>A0AAJ8LMM2</accession>
<feature type="compositionally biased region" description="Basic and acidic residues" evidence="2">
    <location>
        <begin position="791"/>
        <end position="801"/>
    </location>
</feature>
<feature type="compositionally biased region" description="Polar residues" evidence="2">
    <location>
        <begin position="124"/>
        <end position="138"/>
    </location>
</feature>
<feature type="compositionally biased region" description="Polar residues" evidence="2">
    <location>
        <begin position="218"/>
        <end position="235"/>
    </location>
</feature>
<keyword evidence="1" id="KW-0175">Coiled coil</keyword>
<feature type="compositionally biased region" description="Low complexity" evidence="2">
    <location>
        <begin position="248"/>
        <end position="258"/>
    </location>
</feature>
<dbReference type="SUPFAM" id="SSF50729">
    <property type="entry name" value="PH domain-like"/>
    <property type="match status" value="1"/>
</dbReference>
<feature type="compositionally biased region" description="Basic and acidic residues" evidence="2">
    <location>
        <begin position="1637"/>
        <end position="1647"/>
    </location>
</feature>
<evidence type="ECO:0000256" key="2">
    <source>
        <dbReference type="SAM" id="MobiDB-lite"/>
    </source>
</evidence>
<feature type="region of interest" description="Disordered" evidence="2">
    <location>
        <begin position="1498"/>
        <end position="1547"/>
    </location>
</feature>
<dbReference type="Pfam" id="PF00169">
    <property type="entry name" value="PH"/>
    <property type="match status" value="1"/>
</dbReference>
<feature type="compositionally biased region" description="Polar residues" evidence="2">
    <location>
        <begin position="865"/>
        <end position="921"/>
    </location>
</feature>
<sequence>MFRSKKSTSSHQISPLAPPPTATSPASTDLRSPPLNGPGTAAPNGYAGGPQPSYMSGNPMDRTTSVGQGSVKEKEKRRSGFFGLGGHKKDKEKEREREREREEKELPRPRPSSFSIERPPPQAHPQQNRSQGSVNGNRSFGRPVSEQVFPTPQVRQFPPSSDNGLPSPPPLSQQQQQQGRIVSVPAGEGAVPRQGSGDMGNQHQQFGAGADVGAGMPKSQSMGFASRQGSGQGQVPDTHPYRGYLNGQQEQQQQQQNQAATDKGISRSTSMPLDRQNQAVPPPPSRSPTTTKTNGSSTLQNGPSPQRPMGHGIPQASSDRSLERFDRIVELIGIQPQKTYVASPPELEMILARTSAGGQPKQGQPGSATNDWDAVWLQLSGISLSMWSMKETRLAASKGEKVPPTYFNITDSSLELLAPLPPPPHRPTSHPHRFVYSLNTAGSNRLLFSCPSERDLARWTTALRLAAWERARLEEIYTGHLIQSGGREPKSELVRGRLEGWVRTRVMGGTDWKRLWMVLSTPGSDDASKDEDKKGRRRSFFGIGDKEKEQTVQEPNTGVSMASFYTEPRTPKNRTSVVPILTVTNVTQAYAVFPERLEVMAQSNLYKVVGRISGDMVTIEGRLRDSGWALIMPEQQEEGANQSGHHGGQHAKVEGTPLTNMMRWVTGFHDVFGLYGRPEKYNWDQRDPRSLFFAYPQGDVRNRLFLDLEEAVMSDFRTSNLASIRAQFTNLVHRRLTGAFNGRIEEEGDEEEESEAPRPEGSYRLPPLSFGDQNPHVSDQSVPRSLTPITERTDIASRENSTRTARSQFTAGGTGDRKVSGGSSRQPSGGSSKLPALSHGDERLSPIADSSRETFGPLTEEPSESKSQSPATGPTPTTTIESQTGSTIWSQDTGATPTPQQSVDVSPRSPQQPGEATDSTPTPTPVPAIREAEKDLPEVTHLAQPPTASHAPVLATPIKEVLSPTPRRVSSGDRLRQTGGGELHEEPAAIYLMNMVEEPQSVQPVHQPIRNGVSPDRVRPTITTDLDHQGKPAKQDLGRKPSGARAPPPPRKTSTSGSRQLEPIGDTPEEPPSTAPASEQVSRHDKLASATTQPDLGEDVSTYINYAENPSPVKQKIAPPQVKPIVTEAKQEEFRSSFAPSKAAVERRAKAEQAAADHDRAIHLPGGGRRRGVQQTNLSDSEEEDEEEEERSPVIEKRHVLPALPSTGPAARDASEPPVQRSTSTTRALPPVPRPVPEVRAPNGDHQPRDSYFNQQSPVERPSSRSRSPAAPPVQSNNNGSTPRNLPQPAPPAARQTVWNANFSADHGMPENRSGKFVELDEPQAQLTKAFAPHGLLQAGMQDKEDRSAKKQEEVARETGSSLINVPAKPPPPQSGLLGAVAAHERDRKNAGGIGATLTDREREKRLAEERQREIDRLQRQQMEHMRQFGGGSDMYPPQQGYPYGMGMPPQMGMNMGMMGMPPMGYPYQGGYNPYAQQQAMMAAQMAYQQALMAMSQNGSQAGDFPDHAQTPPVPGQGQGQGYGQDGRSNSPAGSMRSQNHSPAPPIPSFYGYPPMSPMGMPWMMAPPPTSPGMPGMWASSSPAPAMQGGGGQPSPMNQGRFDWSQPQPQVQHQAGGSEVDNHRSRVASMVSNGDNSEDRERRQNYS</sequence>
<reference evidence="4" key="1">
    <citation type="submission" date="2017-08" db="EMBL/GenBank/DDBJ databases">
        <authorList>
            <person name="Cuomo C."/>
            <person name="Billmyre B."/>
            <person name="Heitman J."/>
        </authorList>
    </citation>
    <scope>NUCLEOTIDE SEQUENCE</scope>
    <source>
        <strain evidence="4">CBS 12478</strain>
    </source>
</reference>
<feature type="region of interest" description="Disordered" evidence="2">
    <location>
        <begin position="522"/>
        <end position="554"/>
    </location>
</feature>
<evidence type="ECO:0000259" key="3">
    <source>
        <dbReference type="PROSITE" id="PS50003"/>
    </source>
</evidence>
<dbReference type="RefSeq" id="XP_031860163.2">
    <property type="nucleotide sequence ID" value="XM_032005444.2"/>
</dbReference>
<feature type="region of interest" description="Disordered" evidence="2">
    <location>
        <begin position="1"/>
        <end position="319"/>
    </location>
</feature>
<feature type="compositionally biased region" description="Polar residues" evidence="2">
    <location>
        <begin position="266"/>
        <end position="279"/>
    </location>
</feature>
<name>A0AAJ8LMM2_9TREE</name>
<evidence type="ECO:0000313" key="5">
    <source>
        <dbReference type="Proteomes" id="UP000322225"/>
    </source>
</evidence>
<dbReference type="InterPro" id="IPR011993">
    <property type="entry name" value="PH-like_dom_sf"/>
</dbReference>
<feature type="compositionally biased region" description="Basic and acidic residues" evidence="2">
    <location>
        <begin position="970"/>
        <end position="983"/>
    </location>
</feature>
<feature type="compositionally biased region" description="Basic and acidic residues" evidence="2">
    <location>
        <begin position="1025"/>
        <end position="1039"/>
    </location>
</feature>
<feature type="region of interest" description="Disordered" evidence="2">
    <location>
        <begin position="1001"/>
        <end position="1315"/>
    </location>
</feature>
<feature type="compositionally biased region" description="Polar residues" evidence="2">
    <location>
        <begin position="53"/>
        <end position="68"/>
    </location>
</feature>
<dbReference type="KEGG" id="ksn:43589593"/>
<feature type="coiled-coil region" evidence="1">
    <location>
        <begin position="1401"/>
        <end position="1428"/>
    </location>
</feature>
<feature type="region of interest" description="Disordered" evidence="2">
    <location>
        <begin position="1574"/>
        <end position="1647"/>
    </location>
</feature>
<proteinExistence type="predicted"/>
<organism evidence="4 5">
    <name type="scientific">Kwoniella shandongensis</name>
    <dbReference type="NCBI Taxonomy" id="1734106"/>
    <lineage>
        <taxon>Eukaryota</taxon>
        <taxon>Fungi</taxon>
        <taxon>Dikarya</taxon>
        <taxon>Basidiomycota</taxon>
        <taxon>Agaricomycotina</taxon>
        <taxon>Tremellomycetes</taxon>
        <taxon>Tremellales</taxon>
        <taxon>Cryptococcaceae</taxon>
        <taxon>Kwoniella</taxon>
    </lineage>
</organism>
<feature type="compositionally biased region" description="Basic and acidic residues" evidence="2">
    <location>
        <begin position="1144"/>
        <end position="1162"/>
    </location>
</feature>
<dbReference type="Gene3D" id="2.30.29.30">
    <property type="entry name" value="Pleckstrin-homology domain (PH domain)/Phosphotyrosine-binding domain (PTB)"/>
    <property type="match status" value="1"/>
</dbReference>
<protein>
    <recommendedName>
        <fullName evidence="3">PH domain-containing protein</fullName>
    </recommendedName>
</protein>
<feature type="compositionally biased region" description="Polar residues" evidence="2">
    <location>
        <begin position="148"/>
        <end position="164"/>
    </location>
</feature>
<reference evidence="4" key="2">
    <citation type="submission" date="2024-01" db="EMBL/GenBank/DDBJ databases">
        <title>Comparative genomics of Cryptococcus and Kwoniella reveals pathogenesis evolution and contrasting modes of karyotype evolution via chromosome fusion or intercentromeric recombination.</title>
        <authorList>
            <person name="Coelho M.A."/>
            <person name="David-Palma M."/>
            <person name="Shea T."/>
            <person name="Bowers K."/>
            <person name="McGinley-Smith S."/>
            <person name="Mohammad A.W."/>
            <person name="Gnirke A."/>
            <person name="Yurkov A.M."/>
            <person name="Nowrousian M."/>
            <person name="Sun S."/>
            <person name="Cuomo C.A."/>
            <person name="Heitman J."/>
        </authorList>
    </citation>
    <scope>NUCLEOTIDE SEQUENCE</scope>
    <source>
        <strain evidence="4">CBS 12478</strain>
    </source>
</reference>
<feature type="compositionally biased region" description="Polar residues" evidence="2">
    <location>
        <begin position="771"/>
        <end position="790"/>
    </location>
</feature>
<feature type="compositionally biased region" description="Low complexity" evidence="2">
    <location>
        <begin position="1255"/>
        <end position="1276"/>
    </location>
</feature>
<keyword evidence="5" id="KW-1185">Reference proteome</keyword>
<dbReference type="Pfam" id="PF25381">
    <property type="entry name" value="PH_26"/>
    <property type="match status" value="1"/>
</dbReference>
<gene>
    <name evidence="4" type="ORF">CI109_105105</name>
</gene>
<feature type="compositionally biased region" description="Polar residues" evidence="2">
    <location>
        <begin position="1528"/>
        <end position="1542"/>
    </location>
</feature>
<dbReference type="EMBL" id="CP144059">
    <property type="protein sequence ID" value="WWD20629.1"/>
    <property type="molecule type" value="Genomic_DNA"/>
</dbReference>